<protein>
    <submittedName>
        <fullName evidence="3">UDP-N-acetylglucosamine 4,6-dehydratase (Inverting)</fullName>
    </submittedName>
</protein>
<evidence type="ECO:0000256" key="1">
    <source>
        <dbReference type="ARBA" id="ARBA00007430"/>
    </source>
</evidence>
<feature type="domain" description="Polysaccharide biosynthesis protein CapD-like" evidence="2">
    <location>
        <begin position="7"/>
        <end position="281"/>
    </location>
</feature>
<dbReference type="SUPFAM" id="SSF51735">
    <property type="entry name" value="NAD(P)-binding Rossmann-fold domains"/>
    <property type="match status" value="1"/>
</dbReference>
<sequence>MLTGKSILVTGGTGSFGKKFIETILASYPGVKRVVVFSRDELKQFEMAQQFPPDRYRQIRYFIGDVRDKDRLYRAFEGIDIVVHAAALKQVPACEYNPFEAIKTNILGAQNIIETAVEQGIEKVVALSTDKAAAPINLYGATKLCSDKLFVAANNFKGKKDIKFSVVRYGNVMGSRGSVIPFFLKKRREGVLPVTDERMTRFNITLEDGVELVLKALDIMWGGEIFVPKIPSYRILDVAKAVDSGCRIEIVGIRPGEKLHEEMITTTDALNTIEFKDYFVILPSMPLWDTEQFANHFGGRHCGDGFAYNSGTNTDWLSVEQLKELIYTHLNPDINRRKDDFA</sequence>
<keyword evidence="4" id="KW-1185">Reference proteome</keyword>
<dbReference type="Gene3D" id="3.40.50.720">
    <property type="entry name" value="NAD(P)-binding Rossmann-like Domain"/>
    <property type="match status" value="1"/>
</dbReference>
<dbReference type="InterPro" id="IPR051203">
    <property type="entry name" value="Polysaccharide_Synthase-Rel"/>
</dbReference>
<accession>A0A9W6G0D6</accession>
<dbReference type="AlphaFoldDB" id="A0A9W6G0D6"/>
<evidence type="ECO:0000313" key="4">
    <source>
        <dbReference type="Proteomes" id="UP001144352"/>
    </source>
</evidence>
<evidence type="ECO:0000313" key="3">
    <source>
        <dbReference type="EMBL" id="GLI38494.1"/>
    </source>
</evidence>
<dbReference type="InterPro" id="IPR003869">
    <property type="entry name" value="Polysac_CapD-like"/>
</dbReference>
<dbReference type="InterPro" id="IPR036291">
    <property type="entry name" value="NAD(P)-bd_dom_sf"/>
</dbReference>
<dbReference type="PANTHER" id="PTHR43318:SF2">
    <property type="entry name" value="UDP-N-ACETYLGLUCOSAMINE 4,6-DEHYDRATASE (INVERTING)"/>
    <property type="match status" value="1"/>
</dbReference>
<dbReference type="CDD" id="cd05237">
    <property type="entry name" value="UDP_invert_4-6DH_SDR_e"/>
    <property type="match status" value="1"/>
</dbReference>
<organism evidence="3 4">
    <name type="scientific">Geobacter hydrogenophilus</name>
    <dbReference type="NCBI Taxonomy" id="40983"/>
    <lineage>
        <taxon>Bacteria</taxon>
        <taxon>Pseudomonadati</taxon>
        <taxon>Thermodesulfobacteriota</taxon>
        <taxon>Desulfuromonadia</taxon>
        <taxon>Geobacterales</taxon>
        <taxon>Geobacteraceae</taxon>
        <taxon>Geobacter</taxon>
    </lineage>
</organism>
<reference evidence="3" key="1">
    <citation type="submission" date="2022-12" db="EMBL/GenBank/DDBJ databases">
        <title>Reference genome sequencing for broad-spectrum identification of bacterial and archaeal isolates by mass spectrometry.</title>
        <authorList>
            <person name="Sekiguchi Y."/>
            <person name="Tourlousse D.M."/>
        </authorList>
    </citation>
    <scope>NUCLEOTIDE SEQUENCE</scope>
    <source>
        <strain evidence="3">H2</strain>
    </source>
</reference>
<dbReference type="RefSeq" id="WP_214186409.1">
    <property type="nucleotide sequence ID" value="NZ_BSDS01000001.1"/>
</dbReference>
<dbReference type="EMBL" id="BSDS01000001">
    <property type="protein sequence ID" value="GLI38494.1"/>
    <property type="molecule type" value="Genomic_DNA"/>
</dbReference>
<gene>
    <name evidence="3" type="ORF">GHYDROH2_19950</name>
</gene>
<evidence type="ECO:0000259" key="2">
    <source>
        <dbReference type="Pfam" id="PF02719"/>
    </source>
</evidence>
<dbReference type="InterPro" id="IPR020025">
    <property type="entry name" value="PseB"/>
</dbReference>
<name>A0A9W6G0D6_9BACT</name>
<comment type="similarity">
    <text evidence="1">Belongs to the polysaccharide synthase family.</text>
</comment>
<proteinExistence type="inferred from homology"/>
<dbReference type="Proteomes" id="UP001144352">
    <property type="component" value="Unassembled WGS sequence"/>
</dbReference>
<dbReference type="PANTHER" id="PTHR43318">
    <property type="entry name" value="UDP-N-ACETYLGLUCOSAMINE 4,6-DEHYDRATASE"/>
    <property type="match status" value="1"/>
</dbReference>
<dbReference type="Pfam" id="PF02719">
    <property type="entry name" value="Polysacc_synt_2"/>
    <property type="match status" value="1"/>
</dbReference>
<comment type="caution">
    <text evidence="3">The sequence shown here is derived from an EMBL/GenBank/DDBJ whole genome shotgun (WGS) entry which is preliminary data.</text>
</comment>
<dbReference type="NCBIfam" id="TIGR03589">
    <property type="entry name" value="PseB"/>
    <property type="match status" value="1"/>
</dbReference>